<dbReference type="EMBL" id="JBFOLJ010000005">
    <property type="protein sequence ID" value="KAL2537323.1"/>
    <property type="molecule type" value="Genomic_DNA"/>
</dbReference>
<feature type="region of interest" description="Disordered" evidence="1">
    <location>
        <begin position="1"/>
        <end position="20"/>
    </location>
</feature>
<evidence type="ECO:0000256" key="1">
    <source>
        <dbReference type="SAM" id="MobiDB-lite"/>
    </source>
</evidence>
<keyword evidence="3" id="KW-1185">Reference proteome</keyword>
<dbReference type="AlphaFoldDB" id="A0ABD1VKG3"/>
<dbReference type="Proteomes" id="UP001604277">
    <property type="component" value="Unassembled WGS sequence"/>
</dbReference>
<proteinExistence type="predicted"/>
<sequence length="129" mass="13179">MGCAVGSGSGEVELGDFQGGDKEYGAVGVVKHVEGCDGNGKEDNSNEEENGPDPCDVEATVATKAAPTEVVAVVGSGVWTVVVAHGVIKLGFGCCWVGCSWATTGLAGPRLTLLMSKLYLWSSPDLSCK</sequence>
<evidence type="ECO:0000313" key="3">
    <source>
        <dbReference type="Proteomes" id="UP001604277"/>
    </source>
</evidence>
<feature type="region of interest" description="Disordered" evidence="1">
    <location>
        <begin position="35"/>
        <end position="56"/>
    </location>
</feature>
<evidence type="ECO:0000313" key="2">
    <source>
        <dbReference type="EMBL" id="KAL2537323.1"/>
    </source>
</evidence>
<comment type="caution">
    <text evidence="2">The sequence shown here is derived from an EMBL/GenBank/DDBJ whole genome shotgun (WGS) entry which is preliminary data.</text>
</comment>
<feature type="compositionally biased region" description="Basic and acidic residues" evidence="1">
    <location>
        <begin position="35"/>
        <end position="44"/>
    </location>
</feature>
<protein>
    <submittedName>
        <fullName evidence="2">Uncharacterized protein</fullName>
    </submittedName>
</protein>
<gene>
    <name evidence="2" type="ORF">Fot_18714</name>
</gene>
<accession>A0ABD1VKG3</accession>
<reference evidence="3" key="1">
    <citation type="submission" date="2024-07" db="EMBL/GenBank/DDBJ databases">
        <title>Two chromosome-level genome assemblies of Korean endemic species Abeliophyllum distichum and Forsythia ovata (Oleaceae).</title>
        <authorList>
            <person name="Jang H."/>
        </authorList>
    </citation>
    <scope>NUCLEOTIDE SEQUENCE [LARGE SCALE GENOMIC DNA]</scope>
</reference>
<name>A0ABD1VKG3_9LAMI</name>
<organism evidence="2 3">
    <name type="scientific">Forsythia ovata</name>
    <dbReference type="NCBI Taxonomy" id="205694"/>
    <lineage>
        <taxon>Eukaryota</taxon>
        <taxon>Viridiplantae</taxon>
        <taxon>Streptophyta</taxon>
        <taxon>Embryophyta</taxon>
        <taxon>Tracheophyta</taxon>
        <taxon>Spermatophyta</taxon>
        <taxon>Magnoliopsida</taxon>
        <taxon>eudicotyledons</taxon>
        <taxon>Gunneridae</taxon>
        <taxon>Pentapetalae</taxon>
        <taxon>asterids</taxon>
        <taxon>lamiids</taxon>
        <taxon>Lamiales</taxon>
        <taxon>Oleaceae</taxon>
        <taxon>Forsythieae</taxon>
        <taxon>Forsythia</taxon>
    </lineage>
</organism>